<dbReference type="Gene3D" id="3.30.420.10">
    <property type="entry name" value="Ribonuclease H-like superfamily/Ribonuclease H"/>
    <property type="match status" value="1"/>
</dbReference>
<sequence>MEKLSAKDQQIIDLVSELAAAKAQLAEANLPSVLAKKRRPDTGVDSLRHSVVSDAGGTDNESVFTSSDWNPDIDKEDAALKDIKDTVLGVLREERILSSFVSRGGLALSFSSEQDLNSARDNLSRSDDDLAFKTTSGKETLVRLMCPSESNGELSVKGDRQTFLANSSKFLCDIAVRNGVPTDGVSIVRRSQGGVIFIKGPSHVLTSWLAKAHLYTGLSRVQVKRASSDALCFTCGAYHPRIPGSRCPRAPKCVKCGGDHPLAECTCPRDFAGPDRSCSNCGATGHSAPELQVPAHQAAACSAAILHSKDLPVVSSYACPDLASAVLRVNDTLSIRFISFYGDSSLPMEDAINSLARCCEILGWVEGALLERFVLSNGFNICSRNKDIPSFQGAQGSSFIDLAFARELTVDPLEPIQTLSDHLALPLLIIPTPSPSQSYPKRRSPRDTDWDAFSRHLESFNGTAPLISSTEDIERLAVSLADDVQVAVRLSTPSRKPPSPAQLRARNGESWWNEQLEKQRKALRNLQAKIRRLRKRTDPPHDQIRVLEAQFVHSKKRYYRDIKVAKRNAWRTEMANLTAHELNKRFKPRKVANETYDPCELLNHFISSPGESPEFASPLGSVETSGSLNGLGGPVTAQELSDAIRGFPNGKSPGADQVSYEHLKRAVENPSWRNRMLLLANACLDRCFVPNCLKNSSLIMLYKGGNKPRLKRWRPIALLPVLLKVLEKLIGGRLKAMIKLPDNLHGFIPNRSTTSALRAVTASLEDSAHRYKLLATFDVSSAFDRVDHRGLVRAVTELSSPAMGKLISSYLHGHTVTLDGHSRNRVRGVPQGSSLGPLLYAIATVSLSQYISRTSDDLAATGVRISAELYADDTAVVISSDCSRTAVAALAAVASTIKEWATRFGLELDLAKTEILVADDDTRVTIADRLADSAVDGLSRDHCKPSIIWLGVTISRNWRSHIWKAQGKVKGLLSRFNKLSCKLWSISAAQALSLWRTCVLPVFLHGCEVWGPVAHTSWFQDTVVGLEAFFSKWLFGLNRSAPNELTSFVLGTITPSITQLVMTRCCSSWLHCTDQPGLRRSELSALRRCGFDKGSYFEPSRTPTAPLPPNFRVSLTPLKISASHAQSTLHFYTDGSLSDKTPLAAKVACAAVSCSLVSGTIKVTGYRGCRLDDRLTIFQAELCGALLVIDWCLERLEHSRRLPPSIVVHVDSRSVLQSLASGRKGTILLNTFWSRVDTLLRRSPETTLSFHWTPGHSGVVGNEAADVVARLFSRSPRPDHLSTLKLGPLPELPVSHSRNKASVRSKVWRQSRWSERLPHLAAGRFGLSLGPSQFARITRTIIDWKMSDRRRVMEFITGHSPTRSFIGHLRPGMPTGCRHCKGARETLVHFLSCPSPRLESIRLRIWGTHYPGGVDPDWQTALDYRFAKSLLAGCRSDLLSLRSFLRWFASLRGSWGGACRAGGGRGGRGGTVVVVVVVLVVPVVGRGLGSRPNDDGADVPPRSPVEGEELSPEAPESVSALGQRVFGSMPVTLIVPDTKEQDTAAQATLAAKGVLSVQAPVCVEVE</sequence>
<dbReference type="EMBL" id="JABANP010000229">
    <property type="protein sequence ID" value="KAF4686245.1"/>
    <property type="molecule type" value="Genomic_DNA"/>
</dbReference>
<gene>
    <name evidence="4" type="ORF">FOZ60_005484</name>
</gene>
<dbReference type="GO" id="GO:0004523">
    <property type="term" value="F:RNA-DNA hybrid ribonuclease activity"/>
    <property type="evidence" value="ECO:0007669"/>
    <property type="project" value="InterPro"/>
</dbReference>
<dbReference type="InterPro" id="IPR043502">
    <property type="entry name" value="DNA/RNA_pol_sf"/>
</dbReference>
<accession>A0A7J6NR10</accession>
<dbReference type="CDD" id="cd01650">
    <property type="entry name" value="RT_nLTR_like"/>
    <property type="match status" value="1"/>
</dbReference>
<feature type="domain" description="Reverse transcriptase" evidence="2">
    <location>
        <begin position="682"/>
        <end position="954"/>
    </location>
</feature>
<feature type="region of interest" description="Disordered" evidence="1">
    <location>
        <begin position="48"/>
        <end position="69"/>
    </location>
</feature>
<dbReference type="OrthoDB" id="2192661at2759"/>
<dbReference type="CDD" id="cd09276">
    <property type="entry name" value="Rnase_HI_RT_non_LTR"/>
    <property type="match status" value="1"/>
</dbReference>
<evidence type="ECO:0000313" key="5">
    <source>
        <dbReference type="Proteomes" id="UP000541610"/>
    </source>
</evidence>
<organism evidence="4 5">
    <name type="scientific">Perkinsus olseni</name>
    <name type="common">Perkinsus atlanticus</name>
    <dbReference type="NCBI Taxonomy" id="32597"/>
    <lineage>
        <taxon>Eukaryota</taxon>
        <taxon>Sar</taxon>
        <taxon>Alveolata</taxon>
        <taxon>Perkinsozoa</taxon>
        <taxon>Perkinsea</taxon>
        <taxon>Perkinsida</taxon>
        <taxon>Perkinsidae</taxon>
        <taxon>Perkinsus</taxon>
    </lineage>
</organism>
<comment type="caution">
    <text evidence="4">The sequence shown here is derived from an EMBL/GenBank/DDBJ whole genome shotgun (WGS) entry which is preliminary data.</text>
</comment>
<name>A0A7J6NR10_PEROL</name>
<dbReference type="GO" id="GO:0003676">
    <property type="term" value="F:nucleic acid binding"/>
    <property type="evidence" value="ECO:0007669"/>
    <property type="project" value="InterPro"/>
</dbReference>
<evidence type="ECO:0000313" key="4">
    <source>
        <dbReference type="EMBL" id="KAF4686245.1"/>
    </source>
</evidence>
<dbReference type="PANTHER" id="PTHR19446">
    <property type="entry name" value="REVERSE TRANSCRIPTASES"/>
    <property type="match status" value="1"/>
</dbReference>
<reference evidence="4 5" key="1">
    <citation type="submission" date="2020-04" db="EMBL/GenBank/DDBJ databases">
        <title>Perkinsus olseni comparative genomics.</title>
        <authorList>
            <person name="Bogema D.R."/>
        </authorList>
    </citation>
    <scope>NUCLEOTIDE SEQUENCE [LARGE SCALE GENOMIC DNA]</scope>
    <source>
        <strain evidence="4">00978-12</strain>
    </source>
</reference>
<evidence type="ECO:0000259" key="2">
    <source>
        <dbReference type="PROSITE" id="PS50878"/>
    </source>
</evidence>
<dbReference type="SUPFAM" id="SSF53098">
    <property type="entry name" value="Ribonuclease H-like"/>
    <property type="match status" value="1"/>
</dbReference>
<dbReference type="InterPro" id="IPR000477">
    <property type="entry name" value="RT_dom"/>
</dbReference>
<feature type="domain" description="RNase H type-1" evidence="3">
    <location>
        <begin position="1125"/>
        <end position="1274"/>
    </location>
</feature>
<feature type="compositionally biased region" description="Polar residues" evidence="1">
    <location>
        <begin position="59"/>
        <end position="69"/>
    </location>
</feature>
<dbReference type="InterPro" id="IPR036397">
    <property type="entry name" value="RNaseH_sf"/>
</dbReference>
<evidence type="ECO:0000259" key="3">
    <source>
        <dbReference type="PROSITE" id="PS50879"/>
    </source>
</evidence>
<dbReference type="Proteomes" id="UP000541610">
    <property type="component" value="Unassembled WGS sequence"/>
</dbReference>
<evidence type="ECO:0000256" key="1">
    <source>
        <dbReference type="SAM" id="MobiDB-lite"/>
    </source>
</evidence>
<feature type="region of interest" description="Disordered" evidence="1">
    <location>
        <begin position="1489"/>
        <end position="1514"/>
    </location>
</feature>
<dbReference type="SUPFAM" id="SSF56672">
    <property type="entry name" value="DNA/RNA polymerases"/>
    <property type="match status" value="1"/>
</dbReference>
<dbReference type="InterPro" id="IPR002156">
    <property type="entry name" value="RNaseH_domain"/>
</dbReference>
<protein>
    <submittedName>
        <fullName evidence="4">Uncharacterized protein</fullName>
    </submittedName>
</protein>
<dbReference type="PROSITE" id="PS50878">
    <property type="entry name" value="RT_POL"/>
    <property type="match status" value="1"/>
</dbReference>
<feature type="non-terminal residue" evidence="4">
    <location>
        <position position="1566"/>
    </location>
</feature>
<dbReference type="PROSITE" id="PS50879">
    <property type="entry name" value="RNASE_H_1"/>
    <property type="match status" value="1"/>
</dbReference>
<proteinExistence type="predicted"/>
<dbReference type="Pfam" id="PF00078">
    <property type="entry name" value="RVT_1"/>
    <property type="match status" value="1"/>
</dbReference>
<dbReference type="InterPro" id="IPR012337">
    <property type="entry name" value="RNaseH-like_sf"/>
</dbReference>